<sequence length="77" mass="8992">MKNDFSNEVIEYKNKVCVFINAVEEELKLDLDSGDKDMVVEILNMFNENNYLVSEAIRVLEACIKGLKFCPVIRYKR</sequence>
<evidence type="ECO:0000313" key="1">
    <source>
        <dbReference type="EMBL" id="SHJ88966.1"/>
    </source>
</evidence>
<reference evidence="1 2" key="1">
    <citation type="submission" date="2016-11" db="EMBL/GenBank/DDBJ databases">
        <authorList>
            <person name="Jaros S."/>
            <person name="Januszkiewicz K."/>
            <person name="Wedrychowicz H."/>
        </authorList>
    </citation>
    <scope>NUCLEOTIDE SEQUENCE [LARGE SCALE GENOMIC DNA]</scope>
    <source>
        <strain evidence="1 2">DSM 14501</strain>
    </source>
</reference>
<accession>A0A1M6N011</accession>
<gene>
    <name evidence="1" type="ORF">SAMN02745883_00728</name>
</gene>
<name>A0A1M6N011_9FIRM</name>
<dbReference type="EMBL" id="FRAJ01000005">
    <property type="protein sequence ID" value="SHJ88966.1"/>
    <property type="molecule type" value="Genomic_DNA"/>
</dbReference>
<dbReference type="Proteomes" id="UP000184082">
    <property type="component" value="Unassembled WGS sequence"/>
</dbReference>
<proteinExistence type="predicted"/>
<keyword evidence="2" id="KW-1185">Reference proteome</keyword>
<protein>
    <submittedName>
        <fullName evidence="1">Uncharacterized protein</fullName>
    </submittedName>
</protein>
<organism evidence="1 2">
    <name type="scientific">Caminicella sporogenes DSM 14501</name>
    <dbReference type="NCBI Taxonomy" id="1121266"/>
    <lineage>
        <taxon>Bacteria</taxon>
        <taxon>Bacillati</taxon>
        <taxon>Bacillota</taxon>
        <taxon>Clostridia</taxon>
        <taxon>Peptostreptococcales</taxon>
        <taxon>Caminicellaceae</taxon>
        <taxon>Caminicella</taxon>
    </lineage>
</organism>
<evidence type="ECO:0000313" key="2">
    <source>
        <dbReference type="Proteomes" id="UP000184082"/>
    </source>
</evidence>
<dbReference type="AlphaFoldDB" id="A0A1M6N011"/>
<dbReference type="RefSeq" id="WP_072966019.1">
    <property type="nucleotide sequence ID" value="NZ_FRAJ01000005.1"/>
</dbReference>
<dbReference type="STRING" id="1121266.SAMN02745883_00728"/>